<dbReference type="Proteomes" id="UP000403538">
    <property type="component" value="Unassembled WGS sequence"/>
</dbReference>
<dbReference type="EMBL" id="CABEID010000001">
    <property type="protein sequence ID" value="VTS37663.1"/>
    <property type="molecule type" value="Genomic_DNA"/>
</dbReference>
<gene>
    <name evidence="2" type="ORF">NCTC11062_01222</name>
</gene>
<dbReference type="AlphaFoldDB" id="A0A4U9ZB24"/>
<feature type="transmembrane region" description="Helical" evidence="1">
    <location>
        <begin position="94"/>
        <end position="112"/>
    </location>
</feature>
<feature type="transmembrane region" description="Helical" evidence="1">
    <location>
        <begin position="150"/>
        <end position="170"/>
    </location>
</feature>
<reference evidence="2 3" key="1">
    <citation type="submission" date="2019-05" db="EMBL/GenBank/DDBJ databases">
        <authorList>
            <consortium name="Pathogen Informatics"/>
        </authorList>
    </citation>
    <scope>NUCLEOTIDE SEQUENCE [LARGE SCALE GENOMIC DNA]</scope>
    <source>
        <strain evidence="2 3">NCTC11062</strain>
    </source>
</reference>
<evidence type="ECO:0000313" key="3">
    <source>
        <dbReference type="Proteomes" id="UP000403538"/>
    </source>
</evidence>
<feature type="transmembrane region" description="Helical" evidence="1">
    <location>
        <begin position="20"/>
        <end position="37"/>
    </location>
</feature>
<organism evidence="2 3">
    <name type="scientific">Streptococcus anginosus</name>
    <dbReference type="NCBI Taxonomy" id="1328"/>
    <lineage>
        <taxon>Bacteria</taxon>
        <taxon>Bacillati</taxon>
        <taxon>Bacillota</taxon>
        <taxon>Bacilli</taxon>
        <taxon>Lactobacillales</taxon>
        <taxon>Streptococcaceae</taxon>
        <taxon>Streptococcus</taxon>
        <taxon>Streptococcus anginosus group</taxon>
    </lineage>
</organism>
<evidence type="ECO:0000313" key="2">
    <source>
        <dbReference type="EMBL" id="VTS37663.1"/>
    </source>
</evidence>
<proteinExistence type="predicted"/>
<feature type="transmembrane region" description="Helical" evidence="1">
    <location>
        <begin position="190"/>
        <end position="221"/>
    </location>
</feature>
<feature type="transmembrane region" description="Helical" evidence="1">
    <location>
        <begin position="242"/>
        <end position="262"/>
    </location>
</feature>
<keyword evidence="1" id="KW-0472">Membrane</keyword>
<protein>
    <submittedName>
        <fullName evidence="2">Uncharacterized protein</fullName>
    </submittedName>
</protein>
<keyword evidence="1" id="KW-0812">Transmembrane</keyword>
<accession>A0A4U9ZB24</accession>
<name>A0A4U9ZB24_STRAP</name>
<sequence length="273" mass="31779">MPDTIINWLFGLVKTIPEDIIKTLILGFLILVLRILVDKVKFLNSKFKNFMVMIFSTNIEISTNTSFIDSPEYNYVSKRKKKYVYNQNSSDNDVWGIIFVVALIASIIVKFFKEYVEYISLFLKWFGLIPLIFSIIFLFIISLSKEVQKVTVKFIIISIVVSTLTLYYGFNIKEMVATMSPSIVDTRKFFISVYKILGVFIGVTQQMISYTLLLRVFSVYIDRKKKNPIQVIRKFISKTKRFESVSFLSFLVILFSVLSYLLTLNAVHNFLLK</sequence>
<evidence type="ECO:0000256" key="1">
    <source>
        <dbReference type="SAM" id="Phobius"/>
    </source>
</evidence>
<feature type="transmembrane region" description="Helical" evidence="1">
    <location>
        <begin position="118"/>
        <end position="143"/>
    </location>
</feature>
<dbReference type="RefSeq" id="WP_126407331.1">
    <property type="nucleotide sequence ID" value="NZ_CABEID010000001.1"/>
</dbReference>
<keyword evidence="1" id="KW-1133">Transmembrane helix</keyword>